<feature type="transmembrane region" description="Helical" evidence="2">
    <location>
        <begin position="12"/>
        <end position="33"/>
    </location>
</feature>
<dbReference type="AlphaFoldDB" id="A0A174MU05"/>
<reference evidence="3 4" key="1">
    <citation type="submission" date="2015-09" db="EMBL/GenBank/DDBJ databases">
        <authorList>
            <consortium name="Pathogen Informatics"/>
        </authorList>
    </citation>
    <scope>NUCLEOTIDE SEQUENCE [LARGE SCALE GENOMIC DNA]</scope>
    <source>
        <strain evidence="3 4">2789STDY5608850</strain>
    </source>
</reference>
<gene>
    <name evidence="3" type="ORF">ERS852407_05768</name>
</gene>
<protein>
    <submittedName>
        <fullName evidence="3">Uncharacterized protein</fullName>
    </submittedName>
</protein>
<accession>A0A174MU05</accession>
<dbReference type="EMBL" id="CYZE01000028">
    <property type="protein sequence ID" value="CUP38207.1"/>
    <property type="molecule type" value="Genomic_DNA"/>
</dbReference>
<proteinExistence type="predicted"/>
<keyword evidence="2" id="KW-1133">Transmembrane helix</keyword>
<evidence type="ECO:0000313" key="3">
    <source>
        <dbReference type="EMBL" id="CUP38207.1"/>
    </source>
</evidence>
<keyword evidence="2" id="KW-0472">Membrane</keyword>
<keyword evidence="2" id="KW-0812">Transmembrane</keyword>
<feature type="compositionally biased region" description="Polar residues" evidence="1">
    <location>
        <begin position="74"/>
        <end position="85"/>
    </location>
</feature>
<dbReference type="Proteomes" id="UP000095651">
    <property type="component" value="Unassembled WGS sequence"/>
</dbReference>
<sequence>MSRKQHSGIFMMEMIMVVFFFILCSSVCILVFVKGDRMSRDAADLNQSVLIAQSVAEVWKLEGPEGLKQRFGASVSTQDDASGSDGNDAFKTDGDEAFEAVGDEAAGNRYVMEFDKNGNLAEDIPEGGGDGSASGKIYTAVLSADEAESSAEITVSREKNSVYKLSVSRHEREQG</sequence>
<feature type="region of interest" description="Disordered" evidence="1">
    <location>
        <begin position="72"/>
        <end position="95"/>
    </location>
</feature>
<organism evidence="3 4">
    <name type="scientific">Hungatella hathewayi</name>
    <dbReference type="NCBI Taxonomy" id="154046"/>
    <lineage>
        <taxon>Bacteria</taxon>
        <taxon>Bacillati</taxon>
        <taxon>Bacillota</taxon>
        <taxon>Clostridia</taxon>
        <taxon>Lachnospirales</taxon>
        <taxon>Lachnospiraceae</taxon>
        <taxon>Hungatella</taxon>
    </lineage>
</organism>
<evidence type="ECO:0000313" key="4">
    <source>
        <dbReference type="Proteomes" id="UP000095651"/>
    </source>
</evidence>
<name>A0A174MU05_9FIRM</name>
<evidence type="ECO:0000256" key="1">
    <source>
        <dbReference type="SAM" id="MobiDB-lite"/>
    </source>
</evidence>
<evidence type="ECO:0000256" key="2">
    <source>
        <dbReference type="SAM" id="Phobius"/>
    </source>
</evidence>
<dbReference type="RefSeq" id="WP_055660431.1">
    <property type="nucleotide sequence ID" value="NZ_CABIXC010000028.1"/>
</dbReference>